<dbReference type="SUPFAM" id="SSF103378">
    <property type="entry name" value="2-methylcitrate dehydratase PrpD"/>
    <property type="match status" value="1"/>
</dbReference>
<evidence type="ECO:0000259" key="2">
    <source>
        <dbReference type="Pfam" id="PF03972"/>
    </source>
</evidence>
<dbReference type="Pfam" id="PF03972">
    <property type="entry name" value="MmgE_PrpD_N"/>
    <property type="match status" value="1"/>
</dbReference>
<dbReference type="Proteomes" id="UP000272706">
    <property type="component" value="Unassembled WGS sequence"/>
</dbReference>
<dbReference type="RefSeq" id="WP_120018183.1">
    <property type="nucleotide sequence ID" value="NZ_QZWZ01000042.1"/>
</dbReference>
<dbReference type="InterPro" id="IPR042183">
    <property type="entry name" value="MmgE/PrpD_sf_1"/>
</dbReference>
<dbReference type="GO" id="GO:0016829">
    <property type="term" value="F:lyase activity"/>
    <property type="evidence" value="ECO:0007669"/>
    <property type="project" value="InterPro"/>
</dbReference>
<accession>A0A3A5K3Y6</accession>
<evidence type="ECO:0000256" key="1">
    <source>
        <dbReference type="ARBA" id="ARBA00006174"/>
    </source>
</evidence>
<dbReference type="PANTHER" id="PTHR16943">
    <property type="entry name" value="2-METHYLCITRATE DEHYDRATASE-RELATED"/>
    <property type="match status" value="1"/>
</dbReference>
<comment type="similarity">
    <text evidence="1">Belongs to the PrpD family.</text>
</comment>
<dbReference type="InterPro" id="IPR045336">
    <property type="entry name" value="MmgE_PrpD_N"/>
</dbReference>
<gene>
    <name evidence="4" type="ORF">D3227_32035</name>
</gene>
<dbReference type="InterPro" id="IPR036148">
    <property type="entry name" value="MmgE/PrpD_sf"/>
</dbReference>
<evidence type="ECO:0000313" key="4">
    <source>
        <dbReference type="EMBL" id="RJT29478.1"/>
    </source>
</evidence>
<protein>
    <submittedName>
        <fullName evidence="4">MmgE/PrpD family protein</fullName>
    </submittedName>
</protein>
<dbReference type="PANTHER" id="PTHR16943:SF8">
    <property type="entry name" value="2-METHYLCITRATE DEHYDRATASE"/>
    <property type="match status" value="1"/>
</dbReference>
<dbReference type="EMBL" id="QZWZ01000042">
    <property type="protein sequence ID" value="RJT29478.1"/>
    <property type="molecule type" value="Genomic_DNA"/>
</dbReference>
<evidence type="ECO:0000259" key="3">
    <source>
        <dbReference type="Pfam" id="PF19305"/>
    </source>
</evidence>
<keyword evidence="5" id="KW-1185">Reference proteome</keyword>
<evidence type="ECO:0000313" key="5">
    <source>
        <dbReference type="Proteomes" id="UP000272706"/>
    </source>
</evidence>
<dbReference type="Gene3D" id="3.30.1330.120">
    <property type="entry name" value="2-methylcitrate dehydratase PrpD"/>
    <property type="match status" value="1"/>
</dbReference>
<organism evidence="4 5">
    <name type="scientific">Mesorhizobium waimense</name>
    <dbReference type="NCBI Taxonomy" id="1300307"/>
    <lineage>
        <taxon>Bacteria</taxon>
        <taxon>Pseudomonadati</taxon>
        <taxon>Pseudomonadota</taxon>
        <taxon>Alphaproteobacteria</taxon>
        <taxon>Hyphomicrobiales</taxon>
        <taxon>Phyllobacteriaceae</taxon>
        <taxon>Mesorhizobium</taxon>
    </lineage>
</organism>
<dbReference type="InterPro" id="IPR045337">
    <property type="entry name" value="MmgE_PrpD_C"/>
</dbReference>
<name>A0A3A5K3Y6_9HYPH</name>
<sequence>MSLTRDLTRLIREKPVTDCDLEWASLFVLDTLGCALGALPTEPARMLKVVAPPAQTDTARKAFYLGGLAHILEMDDLHRDSVTHPGSVVIPAAWAVAHDHDLGGEAFLRAVLAGYEACCRVGTSVGKKHYRVWHNTSTCGPFGAAFAVAELLGLDDTRTVWALGNAGTQSSGLWEFLAEGAMSKHLHTARAAESGVIASFLAKEGFTGAQNILEGEKGFYAGLCPDPIPEAVTAGPERAWQLINTSIKPWPCCRHTHPAIDGAIALHNEIAGEAIARVHVGAYRAALDVCDRPIPEDPYSAKFSLQHTVAIALADGRVDQASFDADARQRMVGERKKVRVELAPSIDAAYPESWGAEVIVETASGRRFFAARHDAKGDPDNPVTAAELSQKARTQLVAGGTSQARADDLIGAILGLTDNCPVRSLGLFETAGDAPPQVHAARSA</sequence>
<feature type="domain" description="MmgE/PrpD N-terminal" evidence="2">
    <location>
        <begin position="22"/>
        <end position="226"/>
    </location>
</feature>
<feature type="domain" description="MmgE/PrpD C-terminal" evidence="3">
    <location>
        <begin position="250"/>
        <end position="405"/>
    </location>
</feature>
<proteinExistence type="inferred from homology"/>
<dbReference type="InterPro" id="IPR042188">
    <property type="entry name" value="MmgE/PrpD_sf_2"/>
</dbReference>
<comment type="caution">
    <text evidence="4">The sequence shown here is derived from an EMBL/GenBank/DDBJ whole genome shotgun (WGS) entry which is preliminary data.</text>
</comment>
<dbReference type="Pfam" id="PF19305">
    <property type="entry name" value="MmgE_PrpD_C"/>
    <property type="match status" value="1"/>
</dbReference>
<dbReference type="Gene3D" id="1.10.4100.10">
    <property type="entry name" value="2-methylcitrate dehydratase PrpD"/>
    <property type="match status" value="1"/>
</dbReference>
<reference evidence="4 5" key="1">
    <citation type="submission" date="2018-09" db="EMBL/GenBank/DDBJ databases">
        <title>Mesorhizobium carmichaelinearum sp. nov. isolated from Carmichaelinea spp. root nodules in New Zealand.</title>
        <authorList>
            <person name="De Meyer S.E."/>
        </authorList>
    </citation>
    <scope>NUCLEOTIDE SEQUENCE [LARGE SCALE GENOMIC DNA]</scope>
    <source>
        <strain evidence="4 5">ICMP19557</strain>
    </source>
</reference>
<dbReference type="InterPro" id="IPR005656">
    <property type="entry name" value="MmgE_PrpD"/>
</dbReference>
<dbReference type="AlphaFoldDB" id="A0A3A5K3Y6"/>
<dbReference type="OrthoDB" id="5415580at2"/>